<dbReference type="InParanoid" id="A0A139WFQ1"/>
<sequence>MAQILSCVFLIALILPFIFTMPATPKTNQENLLDNQNSGEVMNTANTMYYYFRPVYSYRRVQSQRRRVYAPRRRYSNGFDKDDRFPTVA</sequence>
<feature type="signal peptide" evidence="1">
    <location>
        <begin position="1"/>
        <end position="20"/>
    </location>
</feature>
<reference evidence="2 3" key="2">
    <citation type="journal article" date="2010" name="Nucleic Acids Res.">
        <title>BeetleBase in 2010: revisions to provide comprehensive genomic information for Tribolium castaneum.</title>
        <authorList>
            <person name="Kim H.S."/>
            <person name="Murphy T."/>
            <person name="Xia J."/>
            <person name="Caragea D."/>
            <person name="Park Y."/>
            <person name="Beeman R.W."/>
            <person name="Lorenzen M.D."/>
            <person name="Butcher S."/>
            <person name="Manak J.R."/>
            <person name="Brown S.J."/>
        </authorList>
    </citation>
    <scope>GENOME REANNOTATION</scope>
    <source>
        <strain evidence="2 3">Georgia GA2</strain>
    </source>
</reference>
<organism evidence="2 3">
    <name type="scientific">Tribolium castaneum</name>
    <name type="common">Red flour beetle</name>
    <dbReference type="NCBI Taxonomy" id="7070"/>
    <lineage>
        <taxon>Eukaryota</taxon>
        <taxon>Metazoa</taxon>
        <taxon>Ecdysozoa</taxon>
        <taxon>Arthropoda</taxon>
        <taxon>Hexapoda</taxon>
        <taxon>Insecta</taxon>
        <taxon>Pterygota</taxon>
        <taxon>Neoptera</taxon>
        <taxon>Endopterygota</taxon>
        <taxon>Coleoptera</taxon>
        <taxon>Polyphaga</taxon>
        <taxon>Cucujiformia</taxon>
        <taxon>Tenebrionidae</taxon>
        <taxon>Tenebrionidae incertae sedis</taxon>
        <taxon>Tribolium</taxon>
    </lineage>
</organism>
<gene>
    <name evidence="2" type="primary">AUGUSTUS-3.0.2_33541</name>
    <name evidence="2" type="ORF">TcasGA2_TC033541</name>
</gene>
<dbReference type="AlphaFoldDB" id="A0A139WFQ1"/>
<evidence type="ECO:0000313" key="3">
    <source>
        <dbReference type="Proteomes" id="UP000007266"/>
    </source>
</evidence>
<reference evidence="2 3" key="1">
    <citation type="journal article" date="2008" name="Nature">
        <title>The genome of the model beetle and pest Tribolium castaneum.</title>
        <authorList>
            <consortium name="Tribolium Genome Sequencing Consortium"/>
            <person name="Richards S."/>
            <person name="Gibbs R.A."/>
            <person name="Weinstock G.M."/>
            <person name="Brown S.J."/>
            <person name="Denell R."/>
            <person name="Beeman R.W."/>
            <person name="Gibbs R."/>
            <person name="Beeman R.W."/>
            <person name="Brown S.J."/>
            <person name="Bucher G."/>
            <person name="Friedrich M."/>
            <person name="Grimmelikhuijzen C.J."/>
            <person name="Klingler M."/>
            <person name="Lorenzen M."/>
            <person name="Richards S."/>
            <person name="Roth S."/>
            <person name="Schroder R."/>
            <person name="Tautz D."/>
            <person name="Zdobnov E.M."/>
            <person name="Muzny D."/>
            <person name="Gibbs R.A."/>
            <person name="Weinstock G.M."/>
            <person name="Attaway T."/>
            <person name="Bell S."/>
            <person name="Buhay C.J."/>
            <person name="Chandrabose M.N."/>
            <person name="Chavez D."/>
            <person name="Clerk-Blankenburg K.P."/>
            <person name="Cree A."/>
            <person name="Dao M."/>
            <person name="Davis C."/>
            <person name="Chacko J."/>
            <person name="Dinh H."/>
            <person name="Dugan-Rocha S."/>
            <person name="Fowler G."/>
            <person name="Garner T.T."/>
            <person name="Garnes J."/>
            <person name="Gnirke A."/>
            <person name="Hawes A."/>
            <person name="Hernandez J."/>
            <person name="Hines S."/>
            <person name="Holder M."/>
            <person name="Hume J."/>
            <person name="Jhangiani S.N."/>
            <person name="Joshi V."/>
            <person name="Khan Z.M."/>
            <person name="Jackson L."/>
            <person name="Kovar C."/>
            <person name="Kowis A."/>
            <person name="Lee S."/>
            <person name="Lewis L.R."/>
            <person name="Margolis J."/>
            <person name="Morgan M."/>
            <person name="Nazareth L.V."/>
            <person name="Nguyen N."/>
            <person name="Okwuonu G."/>
            <person name="Parker D."/>
            <person name="Richards S."/>
            <person name="Ruiz S.J."/>
            <person name="Santibanez J."/>
            <person name="Savard J."/>
            <person name="Scherer S.E."/>
            <person name="Schneider B."/>
            <person name="Sodergren E."/>
            <person name="Tautz D."/>
            <person name="Vattahil S."/>
            <person name="Villasana D."/>
            <person name="White C.S."/>
            <person name="Wright R."/>
            <person name="Park Y."/>
            <person name="Beeman R.W."/>
            <person name="Lord J."/>
            <person name="Oppert B."/>
            <person name="Lorenzen M."/>
            <person name="Brown S."/>
            <person name="Wang L."/>
            <person name="Savard J."/>
            <person name="Tautz D."/>
            <person name="Richards S."/>
            <person name="Weinstock G."/>
            <person name="Gibbs R.A."/>
            <person name="Liu Y."/>
            <person name="Worley K."/>
            <person name="Weinstock G."/>
            <person name="Elsik C.G."/>
            <person name="Reese J.T."/>
            <person name="Elhaik E."/>
            <person name="Landan G."/>
            <person name="Graur D."/>
            <person name="Arensburger P."/>
            <person name="Atkinson P."/>
            <person name="Beeman R.W."/>
            <person name="Beidler J."/>
            <person name="Brown S.J."/>
            <person name="Demuth J.P."/>
            <person name="Drury D.W."/>
            <person name="Du Y.Z."/>
            <person name="Fujiwara H."/>
            <person name="Lorenzen M."/>
            <person name="Maselli V."/>
            <person name="Osanai M."/>
            <person name="Park Y."/>
            <person name="Robertson H.M."/>
            <person name="Tu Z."/>
            <person name="Wang J.J."/>
            <person name="Wang S."/>
            <person name="Richards S."/>
            <person name="Song H."/>
            <person name="Zhang L."/>
            <person name="Sodergren E."/>
            <person name="Werner D."/>
            <person name="Stanke M."/>
            <person name="Morgenstern B."/>
            <person name="Solovyev V."/>
            <person name="Kosarev P."/>
            <person name="Brown G."/>
            <person name="Chen H.C."/>
            <person name="Ermolaeva O."/>
            <person name="Hlavina W."/>
            <person name="Kapustin Y."/>
            <person name="Kiryutin B."/>
            <person name="Kitts P."/>
            <person name="Maglott D."/>
            <person name="Pruitt K."/>
            <person name="Sapojnikov V."/>
            <person name="Souvorov A."/>
            <person name="Mackey A.J."/>
            <person name="Waterhouse R.M."/>
            <person name="Wyder S."/>
            <person name="Zdobnov E.M."/>
            <person name="Zdobnov E.M."/>
            <person name="Wyder S."/>
            <person name="Kriventseva E.V."/>
            <person name="Kadowaki T."/>
            <person name="Bork P."/>
            <person name="Aranda M."/>
            <person name="Bao R."/>
            <person name="Beermann A."/>
            <person name="Berns N."/>
            <person name="Bolognesi R."/>
            <person name="Bonneton F."/>
            <person name="Bopp D."/>
            <person name="Brown S.J."/>
            <person name="Bucher G."/>
            <person name="Butts T."/>
            <person name="Chaumot A."/>
            <person name="Denell R.E."/>
            <person name="Ferrier D.E."/>
            <person name="Friedrich M."/>
            <person name="Gordon C.M."/>
            <person name="Jindra M."/>
            <person name="Klingler M."/>
            <person name="Lan Q."/>
            <person name="Lattorff H.M."/>
            <person name="Laudet V."/>
            <person name="von Levetsow C."/>
            <person name="Liu Z."/>
            <person name="Lutz R."/>
            <person name="Lynch J.A."/>
            <person name="da Fonseca R.N."/>
            <person name="Posnien N."/>
            <person name="Reuter R."/>
            <person name="Roth S."/>
            <person name="Savard J."/>
            <person name="Schinko J.B."/>
            <person name="Schmitt C."/>
            <person name="Schoppmeier M."/>
            <person name="Schroder R."/>
            <person name="Shippy T.D."/>
            <person name="Simonnet F."/>
            <person name="Marques-Souza H."/>
            <person name="Tautz D."/>
            <person name="Tomoyasu Y."/>
            <person name="Trauner J."/>
            <person name="Van der Zee M."/>
            <person name="Vervoort M."/>
            <person name="Wittkopp N."/>
            <person name="Wimmer E.A."/>
            <person name="Yang X."/>
            <person name="Jones A.K."/>
            <person name="Sattelle D.B."/>
            <person name="Ebert P.R."/>
            <person name="Nelson D."/>
            <person name="Scott J.G."/>
            <person name="Beeman R.W."/>
            <person name="Muthukrishnan S."/>
            <person name="Kramer K.J."/>
            <person name="Arakane Y."/>
            <person name="Beeman R.W."/>
            <person name="Zhu Q."/>
            <person name="Hogenkamp D."/>
            <person name="Dixit R."/>
            <person name="Oppert B."/>
            <person name="Jiang H."/>
            <person name="Zou Z."/>
            <person name="Marshall J."/>
            <person name="Elpidina E."/>
            <person name="Vinokurov K."/>
            <person name="Oppert C."/>
            <person name="Zou Z."/>
            <person name="Evans J."/>
            <person name="Lu Z."/>
            <person name="Zhao P."/>
            <person name="Sumathipala N."/>
            <person name="Altincicek B."/>
            <person name="Vilcinskas A."/>
            <person name="Williams M."/>
            <person name="Hultmark D."/>
            <person name="Hetru C."/>
            <person name="Jiang H."/>
            <person name="Grimmelikhuijzen C.J."/>
            <person name="Hauser F."/>
            <person name="Cazzamali G."/>
            <person name="Williamson M."/>
            <person name="Park Y."/>
            <person name="Li B."/>
            <person name="Tanaka Y."/>
            <person name="Predel R."/>
            <person name="Neupert S."/>
            <person name="Schachtner J."/>
            <person name="Verleyen P."/>
            <person name="Raible F."/>
            <person name="Bork P."/>
            <person name="Friedrich M."/>
            <person name="Walden K.K."/>
            <person name="Robertson H.M."/>
            <person name="Angeli S."/>
            <person name="Foret S."/>
            <person name="Bucher G."/>
            <person name="Schuetz S."/>
            <person name="Maleszka R."/>
            <person name="Wimmer E.A."/>
            <person name="Beeman R.W."/>
            <person name="Lorenzen M."/>
            <person name="Tomoyasu Y."/>
            <person name="Miller S.C."/>
            <person name="Grossmann D."/>
            <person name="Bucher G."/>
        </authorList>
    </citation>
    <scope>NUCLEOTIDE SEQUENCE [LARGE SCALE GENOMIC DNA]</scope>
    <source>
        <strain evidence="2 3">Georgia GA2</strain>
    </source>
</reference>
<protein>
    <submittedName>
        <fullName evidence="2">Uncharacterized protein</fullName>
    </submittedName>
</protein>
<dbReference type="Proteomes" id="UP000007266">
    <property type="component" value="Linkage group 7"/>
</dbReference>
<evidence type="ECO:0000256" key="1">
    <source>
        <dbReference type="SAM" id="SignalP"/>
    </source>
</evidence>
<keyword evidence="3" id="KW-1185">Reference proteome</keyword>
<evidence type="ECO:0000313" key="2">
    <source>
        <dbReference type="EMBL" id="KYB26793.1"/>
    </source>
</evidence>
<proteinExistence type="predicted"/>
<name>A0A139WFQ1_TRICA</name>
<accession>A0A139WFQ1</accession>
<dbReference type="EMBL" id="KQ971351">
    <property type="protein sequence ID" value="KYB26793.1"/>
    <property type="molecule type" value="Genomic_DNA"/>
</dbReference>
<keyword evidence="1" id="KW-0732">Signal</keyword>
<feature type="chain" id="PRO_5007299892" evidence="1">
    <location>
        <begin position="21"/>
        <end position="89"/>
    </location>
</feature>